<dbReference type="OrthoDB" id="9763489at2"/>
<keyword evidence="7 10" id="KW-0119">Carbohydrate metabolism</keyword>
<evidence type="ECO:0000256" key="5">
    <source>
        <dbReference type="ARBA" id="ARBA00022676"/>
    </source>
</evidence>
<proteinExistence type="inferred from homology"/>
<dbReference type="SUPFAM" id="SSF51445">
    <property type="entry name" value="(Trans)glycosidases"/>
    <property type="match status" value="1"/>
</dbReference>
<keyword evidence="12" id="KW-1185">Reference proteome</keyword>
<dbReference type="PANTHER" id="PTHR32438">
    <property type="entry name" value="4-ALPHA-GLUCANOTRANSFERASE DPE1, CHLOROPLASTIC/AMYLOPLASTIC"/>
    <property type="match status" value="1"/>
</dbReference>
<evidence type="ECO:0000256" key="1">
    <source>
        <dbReference type="ARBA" id="ARBA00000439"/>
    </source>
</evidence>
<dbReference type="Proteomes" id="UP000245506">
    <property type="component" value="Unassembled WGS sequence"/>
</dbReference>
<evidence type="ECO:0000256" key="7">
    <source>
        <dbReference type="ARBA" id="ARBA00023277"/>
    </source>
</evidence>
<evidence type="ECO:0000256" key="6">
    <source>
        <dbReference type="ARBA" id="ARBA00022679"/>
    </source>
</evidence>
<dbReference type="EC" id="2.4.1.25" evidence="3 10"/>
<evidence type="ECO:0000256" key="3">
    <source>
        <dbReference type="ARBA" id="ARBA00012560"/>
    </source>
</evidence>
<keyword evidence="5 10" id="KW-0328">Glycosyltransferase</keyword>
<accession>A0A317C5A5</accession>
<organism evidence="11 12">
    <name type="scientific">Leucothrix arctica</name>
    <dbReference type="NCBI Taxonomy" id="1481894"/>
    <lineage>
        <taxon>Bacteria</taxon>
        <taxon>Pseudomonadati</taxon>
        <taxon>Pseudomonadota</taxon>
        <taxon>Gammaproteobacteria</taxon>
        <taxon>Thiotrichales</taxon>
        <taxon>Thiotrichaceae</taxon>
        <taxon>Leucothrix</taxon>
    </lineage>
</organism>
<dbReference type="PANTHER" id="PTHR32438:SF5">
    <property type="entry name" value="4-ALPHA-GLUCANOTRANSFERASE DPE1, CHLOROPLASTIC_AMYLOPLASTIC"/>
    <property type="match status" value="1"/>
</dbReference>
<protein>
    <recommendedName>
        <fullName evidence="4 10">4-alpha-glucanotransferase</fullName>
        <ecNumber evidence="3 10">2.4.1.25</ecNumber>
    </recommendedName>
    <alternativeName>
        <fullName evidence="8 10">Amylomaltase</fullName>
    </alternativeName>
    <alternativeName>
        <fullName evidence="9 10">Disproportionating enzyme</fullName>
    </alternativeName>
</protein>
<dbReference type="EMBL" id="QGKL01000042">
    <property type="protein sequence ID" value="PWQ93459.1"/>
    <property type="molecule type" value="Genomic_DNA"/>
</dbReference>
<dbReference type="InterPro" id="IPR017853">
    <property type="entry name" value="GH"/>
</dbReference>
<dbReference type="InterPro" id="IPR003385">
    <property type="entry name" value="Glyco_hydro_77"/>
</dbReference>
<name>A0A317C5A5_9GAMM</name>
<dbReference type="GO" id="GO:0004134">
    <property type="term" value="F:4-alpha-glucanotransferase activity"/>
    <property type="evidence" value="ECO:0007669"/>
    <property type="project" value="UniProtKB-EC"/>
</dbReference>
<dbReference type="Pfam" id="PF02446">
    <property type="entry name" value="Glyco_hydro_77"/>
    <property type="match status" value="2"/>
</dbReference>
<dbReference type="GO" id="GO:0005975">
    <property type="term" value="P:carbohydrate metabolic process"/>
    <property type="evidence" value="ECO:0007669"/>
    <property type="project" value="InterPro"/>
</dbReference>
<sequence length="431" mass="50185">MDDDAINWLNFMQDAGLSVWQVLPLGFPQLSLSPYLCNSAFAMNPALLDDYPELVADDPSFLQWIDDQSYWLEDFVLYCILRQENQEKAWFDWPEPHKHRELAALKLAKETNHAYFVAICWEQYQLDTRWQYVKQQAAERDIAIFGDMPIFVAHDSADVWANRECFLLDEDGQPELVAGVPPDYFSETGQRWGNPHYNWEHIKATGFEWWIERMKHHYRLYDIVRIDHFRGLQASWMIPASCETAIDGYWQEVPGAELLTTLMESLGDVSMVAEDLGMITPEVTKLRDQFELPGMSVLQFSFDGFEDNPHKPENIHQNRIVYTGTHDNDTTLGWYNSLEQHQQDFVYERLGKSHDTPICPALIESAMATEACLAVVPLQDFLQLDTESRMNTPGTVENNWLWRFDWQQIPETLASEIKHTVVTHQRLKESN</sequence>
<evidence type="ECO:0000256" key="9">
    <source>
        <dbReference type="ARBA" id="ARBA00031501"/>
    </source>
</evidence>
<evidence type="ECO:0000256" key="2">
    <source>
        <dbReference type="ARBA" id="ARBA00005684"/>
    </source>
</evidence>
<evidence type="ECO:0000256" key="8">
    <source>
        <dbReference type="ARBA" id="ARBA00031423"/>
    </source>
</evidence>
<evidence type="ECO:0000313" key="12">
    <source>
        <dbReference type="Proteomes" id="UP000245506"/>
    </source>
</evidence>
<dbReference type="Gene3D" id="3.20.20.80">
    <property type="entry name" value="Glycosidases"/>
    <property type="match status" value="2"/>
</dbReference>
<comment type="caution">
    <text evidence="11">The sequence shown here is derived from an EMBL/GenBank/DDBJ whole genome shotgun (WGS) entry which is preliminary data.</text>
</comment>
<comment type="catalytic activity">
    <reaction evidence="1 10">
        <text>Transfers a segment of a (1-&gt;4)-alpha-D-glucan to a new position in an acceptor, which may be glucose or a (1-&gt;4)-alpha-D-glucan.</text>
        <dbReference type="EC" id="2.4.1.25"/>
    </reaction>
</comment>
<dbReference type="AlphaFoldDB" id="A0A317C5A5"/>
<dbReference type="NCBIfam" id="TIGR00217">
    <property type="entry name" value="malQ"/>
    <property type="match status" value="1"/>
</dbReference>
<gene>
    <name evidence="11" type="primary">malQ</name>
    <name evidence="11" type="ORF">DKT75_17700</name>
</gene>
<evidence type="ECO:0000256" key="4">
    <source>
        <dbReference type="ARBA" id="ARBA00020295"/>
    </source>
</evidence>
<evidence type="ECO:0000256" key="10">
    <source>
        <dbReference type="RuleBase" id="RU361207"/>
    </source>
</evidence>
<reference evidence="11 12" key="1">
    <citation type="submission" date="2018-05" db="EMBL/GenBank/DDBJ databases">
        <title>Leucothrix arctica sp. nov., isolated from Arctic seawater.</title>
        <authorList>
            <person name="Choi A."/>
            <person name="Baek K."/>
        </authorList>
    </citation>
    <scope>NUCLEOTIDE SEQUENCE [LARGE SCALE GENOMIC DNA]</scope>
    <source>
        <strain evidence="11 12">IMCC9719</strain>
    </source>
</reference>
<comment type="similarity">
    <text evidence="2 10">Belongs to the disproportionating enzyme family.</text>
</comment>
<evidence type="ECO:0000313" key="11">
    <source>
        <dbReference type="EMBL" id="PWQ93459.1"/>
    </source>
</evidence>
<keyword evidence="6 10" id="KW-0808">Transferase</keyword>